<gene>
    <name evidence="1" type="ORF">H4Q31_19710</name>
</gene>
<accession>A0A841TH93</accession>
<sequence length="66" mass="7319">MKTTMAGSPFLDLAARISDLKEDNYRQLLALSTLIELLVEKGVVTPDEIRLKASELEAEIDSTLEL</sequence>
<reference evidence="1 2" key="1">
    <citation type="submission" date="2020-08" db="EMBL/GenBank/DDBJ databases">
        <title>Cohnella phylogeny.</title>
        <authorList>
            <person name="Dunlap C."/>
        </authorList>
    </citation>
    <scope>NUCLEOTIDE SEQUENCE [LARGE SCALE GENOMIC DNA]</scope>
    <source>
        <strain evidence="1 2">DSM 103658</strain>
    </source>
</reference>
<dbReference type="AlphaFoldDB" id="A0A841TH93"/>
<dbReference type="EMBL" id="JACJVN010000088">
    <property type="protein sequence ID" value="MBB6679515.1"/>
    <property type="molecule type" value="Genomic_DNA"/>
</dbReference>
<comment type="caution">
    <text evidence="1">The sequence shown here is derived from an EMBL/GenBank/DDBJ whole genome shotgun (WGS) entry which is preliminary data.</text>
</comment>
<dbReference type="Proteomes" id="UP000574133">
    <property type="component" value="Unassembled WGS sequence"/>
</dbReference>
<organism evidence="1 2">
    <name type="scientific">Cohnella lubricantis</name>
    <dbReference type="NCBI Taxonomy" id="2163172"/>
    <lineage>
        <taxon>Bacteria</taxon>
        <taxon>Bacillati</taxon>
        <taxon>Bacillota</taxon>
        <taxon>Bacilli</taxon>
        <taxon>Bacillales</taxon>
        <taxon>Paenibacillaceae</taxon>
        <taxon>Cohnella</taxon>
    </lineage>
</organism>
<evidence type="ECO:0000313" key="1">
    <source>
        <dbReference type="EMBL" id="MBB6679515.1"/>
    </source>
</evidence>
<keyword evidence="2" id="KW-1185">Reference proteome</keyword>
<proteinExistence type="predicted"/>
<dbReference type="RefSeq" id="WP_185180775.1">
    <property type="nucleotide sequence ID" value="NZ_CBCSEP010000021.1"/>
</dbReference>
<name>A0A841TH93_9BACL</name>
<evidence type="ECO:0008006" key="3">
    <source>
        <dbReference type="Google" id="ProtNLM"/>
    </source>
</evidence>
<protein>
    <recommendedName>
        <fullName evidence="3">Nitrile hydratase subunit beta</fullName>
    </recommendedName>
</protein>
<evidence type="ECO:0000313" key="2">
    <source>
        <dbReference type="Proteomes" id="UP000574133"/>
    </source>
</evidence>